<dbReference type="InterPro" id="IPR009003">
    <property type="entry name" value="Peptidase_S1_PA"/>
</dbReference>
<organism evidence="1">
    <name type="scientific">Ignisphaera aggregans</name>
    <dbReference type="NCBI Taxonomy" id="334771"/>
    <lineage>
        <taxon>Archaea</taxon>
        <taxon>Thermoproteota</taxon>
        <taxon>Thermoprotei</taxon>
        <taxon>Desulfurococcales</taxon>
        <taxon>Desulfurococcaceae</taxon>
        <taxon>Ignisphaera</taxon>
    </lineage>
</organism>
<gene>
    <name evidence="1" type="ORF">ENU30_04245</name>
</gene>
<reference evidence="1" key="1">
    <citation type="journal article" date="2020" name="mSystems">
        <title>Genome- and Community-Level Interaction Insights into Carbon Utilization and Element Cycling Functions of Hydrothermarchaeota in Hydrothermal Sediment.</title>
        <authorList>
            <person name="Zhou Z."/>
            <person name="Liu Y."/>
            <person name="Xu W."/>
            <person name="Pan J."/>
            <person name="Luo Z.H."/>
            <person name="Li M."/>
        </authorList>
    </citation>
    <scope>NUCLEOTIDE SEQUENCE [LARGE SCALE GENOMIC DNA]</scope>
    <source>
        <strain evidence="1">SpSt-657</strain>
    </source>
</reference>
<accession>A0A7J3JQ02</accession>
<name>A0A7J3JQ02_9CREN</name>
<dbReference type="InterPro" id="IPR043504">
    <property type="entry name" value="Peptidase_S1_PA_chymotrypsin"/>
</dbReference>
<evidence type="ECO:0008006" key="2">
    <source>
        <dbReference type="Google" id="ProtNLM"/>
    </source>
</evidence>
<dbReference type="AlphaFoldDB" id="A0A7J3JQ02"/>
<comment type="caution">
    <text evidence="1">The sequence shown here is derived from an EMBL/GenBank/DDBJ whole genome shotgun (WGS) entry which is preliminary data.</text>
</comment>
<protein>
    <recommendedName>
        <fullName evidence="2">Peptidase S1 domain-containing protein</fullName>
    </recommendedName>
</protein>
<dbReference type="Gene3D" id="2.40.10.10">
    <property type="entry name" value="Trypsin-like serine proteases"/>
    <property type="match status" value="1"/>
</dbReference>
<sequence>MLDRTRRYDLLAGGISIGSEIVTAGTLTGVFIDKKDGTNVLVSNFHVFMGTPYKTKILQPGKYDGGSDNDVVGLLKRYVPIERREKFPWWKKLVCLLFGWFLEEYCTPSEIPSHVDVACATIEARKPEYGVYLDNGQIIHPKSTHSGDGITGSTVWKVGRTTGYTEGNIVSSSSKVKVWYGDKWIVFDDVVLVKGLARGGDSGSPVFLKKGEQPSEEDSFVGILFAGSTDYFIFCKYKYIVEELGVEWKGD</sequence>
<evidence type="ECO:0000313" key="1">
    <source>
        <dbReference type="EMBL" id="HGQ18168.1"/>
    </source>
</evidence>
<dbReference type="EMBL" id="DTBZ01000081">
    <property type="protein sequence ID" value="HGQ18168.1"/>
    <property type="molecule type" value="Genomic_DNA"/>
</dbReference>
<dbReference type="SUPFAM" id="SSF50494">
    <property type="entry name" value="Trypsin-like serine proteases"/>
    <property type="match status" value="1"/>
</dbReference>
<proteinExistence type="predicted"/>